<keyword evidence="1" id="KW-0472">Membrane</keyword>
<comment type="caution">
    <text evidence="2">The sequence shown here is derived from an EMBL/GenBank/DDBJ whole genome shotgun (WGS) entry which is preliminary data.</text>
</comment>
<evidence type="ECO:0000313" key="2">
    <source>
        <dbReference type="EMBL" id="KAL2063835.1"/>
    </source>
</evidence>
<dbReference type="Proteomes" id="UP001595075">
    <property type="component" value="Unassembled WGS sequence"/>
</dbReference>
<evidence type="ECO:0000313" key="3">
    <source>
        <dbReference type="Proteomes" id="UP001595075"/>
    </source>
</evidence>
<proteinExistence type="predicted"/>
<protein>
    <submittedName>
        <fullName evidence="2">Uncharacterized protein</fullName>
    </submittedName>
</protein>
<keyword evidence="1" id="KW-0812">Transmembrane</keyword>
<evidence type="ECO:0000256" key="1">
    <source>
        <dbReference type="SAM" id="Phobius"/>
    </source>
</evidence>
<name>A0ABR4C297_9HELO</name>
<keyword evidence="1" id="KW-1133">Transmembrane helix</keyword>
<feature type="transmembrane region" description="Helical" evidence="1">
    <location>
        <begin position="370"/>
        <end position="393"/>
    </location>
</feature>
<organism evidence="2 3">
    <name type="scientific">Oculimacula yallundae</name>
    <dbReference type="NCBI Taxonomy" id="86028"/>
    <lineage>
        <taxon>Eukaryota</taxon>
        <taxon>Fungi</taxon>
        <taxon>Dikarya</taxon>
        <taxon>Ascomycota</taxon>
        <taxon>Pezizomycotina</taxon>
        <taxon>Leotiomycetes</taxon>
        <taxon>Helotiales</taxon>
        <taxon>Ploettnerulaceae</taxon>
        <taxon>Oculimacula</taxon>
    </lineage>
</organism>
<gene>
    <name evidence="2" type="ORF">VTL71DRAFT_4329</name>
</gene>
<keyword evidence="3" id="KW-1185">Reference proteome</keyword>
<sequence length="489" mass="53955">MIEPVELATVHGVCLQTKKFLAGKHIVDSLTQQLEKLAVTHGLRTLSSTHAIRSSALAATLTIEKHQSLWQVANKRRISEQPQKPGFRGWRDSLRTSIQARQPLTRAHCFLQNQTRMVVAKQENVTLQIFDPIPFSWTWKGKVTDNFVFSRNRTHWGNLSVTLGISKWLEEVTGNSSHPGIQWDHATITNPRRSFDPSNFLVALVAIPLRNSTALYACSIDARWANSIITFGIADQVGSKLGNSAFTEAIRSGTLFATYLPQIKGAGHARLTNQDTYKAIENVLGVMVTEALSHTSSMSSILGTLKEIEQPEGIANTPIWIDEMLPARWQYVYKGGTAFNYSFNAGDNATKFVAKVQIKGYGYGPTSATAVASVVLVMYILIAISFMFFSIGFQRTTSGSWDSILELVALAMNSQPSAILDNTGAGIGCLDTLKQPVKIRVADDRLQLVFGTGEGSRVVRRLVPNHLYGDLFPRLPHPTTSFYECNTAP</sequence>
<dbReference type="EMBL" id="JAZHXI010000014">
    <property type="protein sequence ID" value="KAL2063835.1"/>
    <property type="molecule type" value="Genomic_DNA"/>
</dbReference>
<reference evidence="2 3" key="1">
    <citation type="journal article" date="2024" name="Commun. Biol.">
        <title>Comparative genomic analysis of thermophilic fungi reveals convergent evolutionary adaptations and gene losses.</title>
        <authorList>
            <person name="Steindorff A.S."/>
            <person name="Aguilar-Pontes M.V."/>
            <person name="Robinson A.J."/>
            <person name="Andreopoulos B."/>
            <person name="LaButti K."/>
            <person name="Kuo A."/>
            <person name="Mondo S."/>
            <person name="Riley R."/>
            <person name="Otillar R."/>
            <person name="Haridas S."/>
            <person name="Lipzen A."/>
            <person name="Grimwood J."/>
            <person name="Schmutz J."/>
            <person name="Clum A."/>
            <person name="Reid I.D."/>
            <person name="Moisan M.C."/>
            <person name="Butler G."/>
            <person name="Nguyen T.T.M."/>
            <person name="Dewar K."/>
            <person name="Conant G."/>
            <person name="Drula E."/>
            <person name="Henrissat B."/>
            <person name="Hansel C."/>
            <person name="Singer S."/>
            <person name="Hutchinson M.I."/>
            <person name="de Vries R.P."/>
            <person name="Natvig D.O."/>
            <person name="Powell A.J."/>
            <person name="Tsang A."/>
            <person name="Grigoriev I.V."/>
        </authorList>
    </citation>
    <scope>NUCLEOTIDE SEQUENCE [LARGE SCALE GENOMIC DNA]</scope>
    <source>
        <strain evidence="2 3">CBS 494.80</strain>
    </source>
</reference>
<accession>A0ABR4C297</accession>